<dbReference type="GO" id="GO:0051231">
    <property type="term" value="P:spindle elongation"/>
    <property type="evidence" value="ECO:0007669"/>
    <property type="project" value="TreeGrafter"/>
</dbReference>
<organism evidence="8">
    <name type="scientific">Trepomonas sp. PC1</name>
    <dbReference type="NCBI Taxonomy" id="1076344"/>
    <lineage>
        <taxon>Eukaryota</taxon>
        <taxon>Metamonada</taxon>
        <taxon>Diplomonadida</taxon>
        <taxon>Hexamitidae</taxon>
        <taxon>Hexamitinae</taxon>
        <taxon>Trepomonas</taxon>
    </lineage>
</organism>
<evidence type="ECO:0000259" key="7">
    <source>
        <dbReference type="PROSITE" id="PS50067"/>
    </source>
</evidence>
<comment type="subcellular location">
    <subcellularLocation>
        <location evidence="1">Cytoplasm</location>
    </subcellularLocation>
</comment>
<reference evidence="8" key="1">
    <citation type="submission" date="2015-07" db="EMBL/GenBank/DDBJ databases">
        <title>Adaptation to a free-living lifestyle via gene acquisitions in the diplomonad Trepomonas sp. PC1.</title>
        <authorList>
            <person name="Xu F."/>
            <person name="Jerlstrom-Hultqvist J."/>
            <person name="Kolisko M."/>
            <person name="Simpson A.G.B."/>
            <person name="Roger A.J."/>
            <person name="Svard S.G."/>
            <person name="Andersson J.O."/>
        </authorList>
    </citation>
    <scope>NUCLEOTIDE SEQUENCE</scope>
    <source>
        <strain evidence="8">PC1</strain>
    </source>
</reference>
<dbReference type="InterPro" id="IPR036961">
    <property type="entry name" value="Kinesin_motor_dom_sf"/>
</dbReference>
<dbReference type="GO" id="GO:0003777">
    <property type="term" value="F:microtubule motor activity"/>
    <property type="evidence" value="ECO:0007669"/>
    <property type="project" value="InterPro"/>
</dbReference>
<dbReference type="PROSITE" id="PS50067">
    <property type="entry name" value="KINESIN_MOTOR_2"/>
    <property type="match status" value="1"/>
</dbReference>
<evidence type="ECO:0000256" key="1">
    <source>
        <dbReference type="ARBA" id="ARBA00004496"/>
    </source>
</evidence>
<dbReference type="PRINTS" id="PR00380">
    <property type="entry name" value="KINESINHEAVY"/>
</dbReference>
<keyword evidence="2" id="KW-0963">Cytoplasm</keyword>
<accession>A0A146KI42</accession>
<name>A0A146KI42_9EUKA</name>
<comment type="similarity">
    <text evidence="6">Belongs to the TRAFAC class myosin-kinesin ATPase superfamily. Kinesin family.</text>
</comment>
<proteinExistence type="inferred from homology"/>
<dbReference type="GO" id="GO:0005737">
    <property type="term" value="C:cytoplasm"/>
    <property type="evidence" value="ECO:0007669"/>
    <property type="project" value="UniProtKB-SubCell"/>
</dbReference>
<dbReference type="PANTHER" id="PTHR47969:SF15">
    <property type="entry name" value="CHROMOSOME-ASSOCIATED KINESIN KIF4A-RELATED"/>
    <property type="match status" value="1"/>
</dbReference>
<keyword evidence="4 6" id="KW-0067">ATP-binding</keyword>
<dbReference type="InterPro" id="IPR001752">
    <property type="entry name" value="Kinesin_motor_dom"/>
</dbReference>
<keyword evidence="3 6" id="KW-0547">Nucleotide-binding</keyword>
<dbReference type="SMART" id="SM00129">
    <property type="entry name" value="KISc"/>
    <property type="match status" value="1"/>
</dbReference>
<sequence>MNQKQSINVIVRSRPKNQREKLMELPKCVQIEQNKITVQNITKWDDEEPIQDEVNEKFTFNHVYDENSQNKTIFDEQISNLVDKVVLGYNVTIMTYGQTGAGKSFTLFGHPEVPGIMSLSVQRLFQSLSEYKDPQVSCSFFEVFDEHTKKLIQNPCDQQEKHSEQKLQSSAIRSFAEFQQVIESGKKLYTSNSKLYIPAERASHVVQIAVKLKNKSCLLSFVDLQSSNTPKPAHGTHTDLSISFKNVISSIEQNTHIPYTKITQLFQESLGGNAFCTVVFNINPYDCEESISSLRLAQRVAQVMNTPKINTQDQPQKTEKTA</sequence>
<dbReference type="SUPFAM" id="SSF52540">
    <property type="entry name" value="P-loop containing nucleoside triphosphate hydrolases"/>
    <property type="match status" value="1"/>
</dbReference>
<dbReference type="GO" id="GO:0008017">
    <property type="term" value="F:microtubule binding"/>
    <property type="evidence" value="ECO:0007669"/>
    <property type="project" value="InterPro"/>
</dbReference>
<dbReference type="Gene3D" id="3.40.850.10">
    <property type="entry name" value="Kinesin motor domain"/>
    <property type="match status" value="1"/>
</dbReference>
<dbReference type="Pfam" id="PF00225">
    <property type="entry name" value="Kinesin"/>
    <property type="match status" value="1"/>
</dbReference>
<protein>
    <submittedName>
        <fullName evidence="8">Kinesin-like protein</fullName>
    </submittedName>
</protein>
<dbReference type="GO" id="GO:0007052">
    <property type="term" value="P:mitotic spindle organization"/>
    <property type="evidence" value="ECO:0007669"/>
    <property type="project" value="TreeGrafter"/>
</dbReference>
<dbReference type="GO" id="GO:0007018">
    <property type="term" value="P:microtubule-based movement"/>
    <property type="evidence" value="ECO:0007669"/>
    <property type="project" value="InterPro"/>
</dbReference>
<evidence type="ECO:0000256" key="3">
    <source>
        <dbReference type="ARBA" id="ARBA00022741"/>
    </source>
</evidence>
<evidence type="ECO:0000256" key="6">
    <source>
        <dbReference type="PROSITE-ProRule" id="PRU00283"/>
    </source>
</evidence>
<keyword evidence="6" id="KW-0505">Motor protein</keyword>
<gene>
    <name evidence="8" type="ORF">TPC1_10393</name>
</gene>
<dbReference type="EMBL" id="GDID01000294">
    <property type="protein sequence ID" value="JAP96312.1"/>
    <property type="molecule type" value="Transcribed_RNA"/>
</dbReference>
<dbReference type="AlphaFoldDB" id="A0A146KI42"/>
<dbReference type="GO" id="GO:0005875">
    <property type="term" value="C:microtubule associated complex"/>
    <property type="evidence" value="ECO:0007669"/>
    <property type="project" value="TreeGrafter"/>
</dbReference>
<dbReference type="InterPro" id="IPR027640">
    <property type="entry name" value="Kinesin-like_fam"/>
</dbReference>
<feature type="domain" description="Kinesin motor" evidence="7">
    <location>
        <begin position="6"/>
        <end position="303"/>
    </location>
</feature>
<dbReference type="InterPro" id="IPR027417">
    <property type="entry name" value="P-loop_NTPase"/>
</dbReference>
<evidence type="ECO:0000256" key="4">
    <source>
        <dbReference type="ARBA" id="ARBA00022840"/>
    </source>
</evidence>
<feature type="binding site" evidence="6">
    <location>
        <begin position="97"/>
        <end position="104"/>
    </location>
    <ligand>
        <name>ATP</name>
        <dbReference type="ChEBI" id="CHEBI:30616"/>
    </ligand>
</feature>
<evidence type="ECO:0000313" key="8">
    <source>
        <dbReference type="EMBL" id="JAP96312.1"/>
    </source>
</evidence>
<keyword evidence="5" id="KW-0175">Coiled coil</keyword>
<evidence type="ECO:0000256" key="2">
    <source>
        <dbReference type="ARBA" id="ARBA00022490"/>
    </source>
</evidence>
<dbReference type="PANTHER" id="PTHR47969">
    <property type="entry name" value="CHROMOSOME-ASSOCIATED KINESIN KIF4A-RELATED"/>
    <property type="match status" value="1"/>
</dbReference>
<dbReference type="GO" id="GO:0005524">
    <property type="term" value="F:ATP binding"/>
    <property type="evidence" value="ECO:0007669"/>
    <property type="project" value="UniProtKB-UniRule"/>
</dbReference>
<evidence type="ECO:0000256" key="5">
    <source>
        <dbReference type="ARBA" id="ARBA00023054"/>
    </source>
</evidence>